<accession>A0A1E5JQV4</accession>
<reference evidence="1 2" key="1">
    <citation type="submission" date="2016-02" db="EMBL/GenBank/DDBJ databases">
        <title>Secondary metabolites in Legionella.</title>
        <authorList>
            <person name="Tobias N.J."/>
            <person name="Bode H.B."/>
        </authorList>
    </citation>
    <scope>NUCLEOTIDE SEQUENCE [LARGE SCALE GENOMIC DNA]</scope>
    <source>
        <strain evidence="1 2">DSM 19216</strain>
    </source>
</reference>
<sequence>MTRPTWRSSFALGKQVRTTSTNCLYSKRKPGFSAQISLSTKQTVLQANSYHLQAGAEIVKPVQYEFASLYQSYALRLH</sequence>
<gene>
    <name evidence="1" type="ORF">lpari_02767</name>
</gene>
<protein>
    <submittedName>
        <fullName evidence="1">Uncharacterized protein</fullName>
    </submittedName>
</protein>
<dbReference type="EMBL" id="LSOG01000069">
    <property type="protein sequence ID" value="OEH46428.1"/>
    <property type="molecule type" value="Genomic_DNA"/>
</dbReference>
<evidence type="ECO:0000313" key="1">
    <source>
        <dbReference type="EMBL" id="OEH46428.1"/>
    </source>
</evidence>
<keyword evidence="2" id="KW-1185">Reference proteome</keyword>
<organism evidence="1 2">
    <name type="scientific">Legionella parisiensis</name>
    <dbReference type="NCBI Taxonomy" id="45071"/>
    <lineage>
        <taxon>Bacteria</taxon>
        <taxon>Pseudomonadati</taxon>
        <taxon>Pseudomonadota</taxon>
        <taxon>Gammaproteobacteria</taxon>
        <taxon>Legionellales</taxon>
        <taxon>Legionellaceae</taxon>
        <taxon>Legionella</taxon>
    </lineage>
</organism>
<dbReference type="STRING" id="45071.Lpar_3376"/>
<evidence type="ECO:0000313" key="2">
    <source>
        <dbReference type="Proteomes" id="UP000095229"/>
    </source>
</evidence>
<dbReference type="AlphaFoldDB" id="A0A1E5JQV4"/>
<comment type="caution">
    <text evidence="1">The sequence shown here is derived from an EMBL/GenBank/DDBJ whole genome shotgun (WGS) entry which is preliminary data.</text>
</comment>
<dbReference type="PATRIC" id="fig|45071.6.peg.3639"/>
<proteinExistence type="predicted"/>
<name>A0A1E5JQV4_9GAMM</name>
<dbReference type="Proteomes" id="UP000095229">
    <property type="component" value="Unassembled WGS sequence"/>
</dbReference>